<dbReference type="Gene3D" id="3.40.30.10">
    <property type="entry name" value="Glutaredoxin"/>
    <property type="match status" value="1"/>
</dbReference>
<sequence>MKFTLVACNGCGSNFAGDSLSATTDGACVRIPTDPESNKRARTVAWISYSPVDPAKLYNEEKNKHTEIVWRVAMQSLKRSTAITHMFTRDCHPGDRTYGLMPTCRKPTNDVVTRLGTFHWSERENRFESIAAPINKTVRDSAARGNSIQSVSMVKQIGTKAELNKEVSGHSGKLIVIDFYAEWCGPCRAIAPKVASMAEEFKDVVFLKVNVDIGEELSKAYNVTCMPTFVFLKGGEKVDSFSGADEKKLLEIVKKHK</sequence>
<evidence type="ECO:0000313" key="3">
    <source>
        <dbReference type="EMBL" id="TGZ66225.1"/>
    </source>
</evidence>
<dbReference type="STRING" id="147828.A0A4S2LR29"/>
<dbReference type="PROSITE" id="PS51352">
    <property type="entry name" value="THIOREDOXIN_2"/>
    <property type="match status" value="1"/>
</dbReference>
<dbReference type="EMBL" id="SJOL01006462">
    <property type="protein sequence ID" value="TGZ66225.1"/>
    <property type="molecule type" value="Genomic_DNA"/>
</dbReference>
<dbReference type="CDD" id="cd02947">
    <property type="entry name" value="TRX_family"/>
    <property type="match status" value="1"/>
</dbReference>
<dbReference type="Proteomes" id="UP000308267">
    <property type="component" value="Unassembled WGS sequence"/>
</dbReference>
<evidence type="ECO:0000313" key="4">
    <source>
        <dbReference type="Proteomes" id="UP000308267"/>
    </source>
</evidence>
<evidence type="ECO:0000259" key="2">
    <source>
        <dbReference type="PROSITE" id="PS51352"/>
    </source>
</evidence>
<accession>A0A4S2LR29</accession>
<dbReference type="OrthoDB" id="2121326at2759"/>
<dbReference type="InterPro" id="IPR017937">
    <property type="entry name" value="Thioredoxin_CS"/>
</dbReference>
<dbReference type="InterPro" id="IPR013766">
    <property type="entry name" value="Thioredoxin_domain"/>
</dbReference>
<keyword evidence="4" id="KW-1185">Reference proteome</keyword>
<dbReference type="AlphaFoldDB" id="A0A4S2LR29"/>
<dbReference type="PRINTS" id="PR00421">
    <property type="entry name" value="THIOREDOXIN"/>
</dbReference>
<dbReference type="Pfam" id="PF00085">
    <property type="entry name" value="Thioredoxin"/>
    <property type="match status" value="1"/>
</dbReference>
<proteinExistence type="predicted"/>
<reference evidence="3 4" key="1">
    <citation type="journal article" date="2019" name="BMC Genomics">
        <title>New insights from Opisthorchis felineus genome: update on genomics of the epidemiologically important liver flukes.</title>
        <authorList>
            <person name="Ershov N.I."/>
            <person name="Mordvinov V.A."/>
            <person name="Prokhortchouk E.B."/>
            <person name="Pakharukova M.Y."/>
            <person name="Gunbin K.V."/>
            <person name="Ustyantsev K."/>
            <person name="Genaev M.A."/>
            <person name="Blinov A.G."/>
            <person name="Mazur A."/>
            <person name="Boulygina E."/>
            <person name="Tsygankova S."/>
            <person name="Khrameeva E."/>
            <person name="Chekanov N."/>
            <person name="Fan G."/>
            <person name="Xiao A."/>
            <person name="Zhang H."/>
            <person name="Xu X."/>
            <person name="Yang H."/>
            <person name="Solovyev V."/>
            <person name="Lee S.M."/>
            <person name="Liu X."/>
            <person name="Afonnikov D.A."/>
            <person name="Skryabin K.G."/>
        </authorList>
    </citation>
    <scope>NUCLEOTIDE SEQUENCE [LARGE SCALE GENOMIC DNA]</scope>
    <source>
        <strain evidence="3">AK-0245</strain>
        <tissue evidence="3">Whole organism</tissue>
    </source>
</reference>
<gene>
    <name evidence="3" type="ORF">CRM22_005450</name>
</gene>
<dbReference type="PROSITE" id="PS00194">
    <property type="entry name" value="THIOREDOXIN_1"/>
    <property type="match status" value="1"/>
</dbReference>
<dbReference type="PANTHER" id="PTHR46115">
    <property type="entry name" value="THIOREDOXIN-LIKE PROTEIN 1"/>
    <property type="match status" value="1"/>
</dbReference>
<dbReference type="FunFam" id="3.40.30.10:FF:000245">
    <property type="entry name" value="Thioredoxin"/>
    <property type="match status" value="1"/>
</dbReference>
<organism evidence="3 4">
    <name type="scientific">Opisthorchis felineus</name>
    <dbReference type="NCBI Taxonomy" id="147828"/>
    <lineage>
        <taxon>Eukaryota</taxon>
        <taxon>Metazoa</taxon>
        <taxon>Spiralia</taxon>
        <taxon>Lophotrochozoa</taxon>
        <taxon>Platyhelminthes</taxon>
        <taxon>Trematoda</taxon>
        <taxon>Digenea</taxon>
        <taxon>Opisthorchiida</taxon>
        <taxon>Opisthorchiata</taxon>
        <taxon>Opisthorchiidae</taxon>
        <taxon>Opisthorchis</taxon>
    </lineage>
</organism>
<comment type="caution">
    <text evidence="3">The sequence shown here is derived from an EMBL/GenBank/DDBJ whole genome shotgun (WGS) entry which is preliminary data.</text>
</comment>
<dbReference type="SUPFAM" id="SSF52833">
    <property type="entry name" value="Thioredoxin-like"/>
    <property type="match status" value="1"/>
</dbReference>
<protein>
    <recommendedName>
        <fullName evidence="2">Thioredoxin domain-containing protein</fullName>
    </recommendedName>
</protein>
<keyword evidence="1" id="KW-1015">Disulfide bond</keyword>
<feature type="domain" description="Thioredoxin" evidence="2">
    <location>
        <begin position="132"/>
        <end position="257"/>
    </location>
</feature>
<dbReference type="InterPro" id="IPR036249">
    <property type="entry name" value="Thioredoxin-like_sf"/>
</dbReference>
<name>A0A4S2LR29_OPIFE</name>
<evidence type="ECO:0000256" key="1">
    <source>
        <dbReference type="ARBA" id="ARBA00023157"/>
    </source>
</evidence>